<dbReference type="GO" id="GO:0016874">
    <property type="term" value="F:ligase activity"/>
    <property type="evidence" value="ECO:0007669"/>
    <property type="project" value="UniProtKB-KW"/>
</dbReference>
<dbReference type="PANTHER" id="PTHR36510:SF1">
    <property type="entry name" value="GLUTAMATE--CYSTEINE LIGASE 2-RELATED"/>
    <property type="match status" value="1"/>
</dbReference>
<dbReference type="InterPro" id="IPR011793">
    <property type="entry name" value="YbdK"/>
</dbReference>
<reference evidence="6 7" key="1">
    <citation type="submission" date="2020-03" db="EMBL/GenBank/DDBJ databases">
        <title>Two novel Motilibacter sp.</title>
        <authorList>
            <person name="Liu S."/>
        </authorList>
    </citation>
    <scope>NUCLEOTIDE SEQUENCE [LARGE SCALE GENOMIC DNA]</scope>
    <source>
        <strain evidence="6 7">E257</strain>
    </source>
</reference>
<comment type="catalytic activity">
    <reaction evidence="4 5">
        <text>L-cysteine + L-glutamate + ATP = gamma-L-glutamyl-L-cysteine + ADP + phosphate + H(+)</text>
        <dbReference type="Rhea" id="RHEA:13285"/>
        <dbReference type="ChEBI" id="CHEBI:15378"/>
        <dbReference type="ChEBI" id="CHEBI:29985"/>
        <dbReference type="ChEBI" id="CHEBI:30616"/>
        <dbReference type="ChEBI" id="CHEBI:35235"/>
        <dbReference type="ChEBI" id="CHEBI:43474"/>
        <dbReference type="ChEBI" id="CHEBI:58173"/>
        <dbReference type="ChEBI" id="CHEBI:456216"/>
        <dbReference type="EC" id="6.3.2.2"/>
    </reaction>
</comment>
<dbReference type="PANTHER" id="PTHR36510">
    <property type="entry name" value="GLUTAMATE--CYSTEINE LIGASE 2-RELATED"/>
    <property type="match status" value="1"/>
</dbReference>
<comment type="function">
    <text evidence="5">ATP-dependent carboxylate-amine ligase which exhibits weak glutamate--cysteine ligase activity.</text>
</comment>
<name>A0ABX0GTS7_9ACTN</name>
<dbReference type="EMBL" id="JAANNP010000005">
    <property type="protein sequence ID" value="NHC14307.1"/>
    <property type="molecule type" value="Genomic_DNA"/>
</dbReference>
<dbReference type="HAMAP" id="MF_01609">
    <property type="entry name" value="Glu_cys_ligase_2"/>
    <property type="match status" value="1"/>
</dbReference>
<proteinExistence type="inferred from homology"/>
<keyword evidence="7" id="KW-1185">Reference proteome</keyword>
<evidence type="ECO:0000313" key="7">
    <source>
        <dbReference type="Proteomes" id="UP000800981"/>
    </source>
</evidence>
<comment type="caution">
    <text evidence="6">The sequence shown here is derived from an EMBL/GenBank/DDBJ whole genome shotgun (WGS) entry which is preliminary data.</text>
</comment>
<dbReference type="NCBIfam" id="NF010041">
    <property type="entry name" value="PRK13517.1-1"/>
    <property type="match status" value="1"/>
</dbReference>
<dbReference type="Pfam" id="PF04107">
    <property type="entry name" value="GCS2"/>
    <property type="match status" value="1"/>
</dbReference>
<dbReference type="InterPro" id="IPR014746">
    <property type="entry name" value="Gln_synth/guanido_kin_cat_dom"/>
</dbReference>
<dbReference type="RefSeq" id="WP_166281690.1">
    <property type="nucleotide sequence ID" value="NZ_JAANNP010000005.1"/>
</dbReference>
<dbReference type="EC" id="6.3.2.2" evidence="5"/>
<evidence type="ECO:0000313" key="6">
    <source>
        <dbReference type="EMBL" id="NHC14307.1"/>
    </source>
</evidence>
<keyword evidence="3 5" id="KW-0067">ATP-binding</keyword>
<evidence type="ECO:0000256" key="4">
    <source>
        <dbReference type="ARBA" id="ARBA00048819"/>
    </source>
</evidence>
<dbReference type="InterPro" id="IPR050141">
    <property type="entry name" value="GCL_type2/YbdK_subfam"/>
</dbReference>
<dbReference type="SUPFAM" id="SSF55931">
    <property type="entry name" value="Glutamine synthetase/guanido kinase"/>
    <property type="match status" value="1"/>
</dbReference>
<keyword evidence="2 5" id="KW-0547">Nucleotide-binding</keyword>
<keyword evidence="1 5" id="KW-0436">Ligase</keyword>
<accession>A0ABX0GTS7</accession>
<evidence type="ECO:0000256" key="1">
    <source>
        <dbReference type="ARBA" id="ARBA00022598"/>
    </source>
</evidence>
<gene>
    <name evidence="6" type="ORF">G9H71_11000</name>
</gene>
<evidence type="ECO:0000256" key="3">
    <source>
        <dbReference type="ARBA" id="ARBA00022840"/>
    </source>
</evidence>
<dbReference type="Proteomes" id="UP000800981">
    <property type="component" value="Unassembled WGS sequence"/>
</dbReference>
<organism evidence="6 7">
    <name type="scientific">Motilibacter deserti</name>
    <dbReference type="NCBI Taxonomy" id="2714956"/>
    <lineage>
        <taxon>Bacteria</taxon>
        <taxon>Bacillati</taxon>
        <taxon>Actinomycetota</taxon>
        <taxon>Actinomycetes</taxon>
        <taxon>Motilibacterales</taxon>
        <taxon>Motilibacteraceae</taxon>
        <taxon>Motilibacter</taxon>
    </lineage>
</organism>
<evidence type="ECO:0000256" key="2">
    <source>
        <dbReference type="ARBA" id="ARBA00022741"/>
    </source>
</evidence>
<sequence length="380" mass="41238">MTTLAPLPDAVPERPAAAVTVGVEEEYHLVDAETLALRDSAELNDAALHGRMGPQIQAEIATTQLETATAVCRTAGELRQQIVHVRTEAAAAAATAGSALLVASTHPFATWDQQRLTARPRYIELFERWGLLALQQVICGCHVHVSVPDLDTAVAVMDRARAYLPTVLAMTGSSPFHEGTDTGYDSYRTQWFARWPITGPTEPLGSGTAYLELVEGLRRAGVIEDSSSLYWDVRPSAKYPTVEFRVGDVCTEVDDVVLHAVLLRSLTRVLAAQAERGVPAPEIRPELLRAARWRAARHGLSESLFDVLQGDLVPAPVAVERLLALLRHDLQDAGEWQEASELTTRLLARGTSAQRQRAVLQRTGDLRAVAASVVLRAGSA</sequence>
<dbReference type="NCBIfam" id="TIGR02050">
    <property type="entry name" value="gshA_cyan_rel"/>
    <property type="match status" value="1"/>
</dbReference>
<dbReference type="Gene3D" id="3.30.590.20">
    <property type="match status" value="1"/>
</dbReference>
<dbReference type="InterPro" id="IPR006336">
    <property type="entry name" value="GCS2"/>
</dbReference>
<evidence type="ECO:0000256" key="5">
    <source>
        <dbReference type="HAMAP-Rule" id="MF_01609"/>
    </source>
</evidence>
<comment type="similarity">
    <text evidence="5">Belongs to the glutamate--cysteine ligase type 2 family. YbdK subfamily.</text>
</comment>
<protein>
    <recommendedName>
        <fullName evidence="5">Putative glutamate--cysteine ligase 2</fullName>
        <ecNumber evidence="5">6.3.2.2</ecNumber>
    </recommendedName>
    <alternativeName>
        <fullName evidence="5">Gamma-glutamylcysteine synthetase 2</fullName>
        <shortName evidence="5">GCS 2</shortName>
        <shortName evidence="5">Gamma-GCS 2</shortName>
    </alternativeName>
</protein>